<dbReference type="PANTHER" id="PTHR22889:SF0">
    <property type="entry name" value="WD REPEAT-CONTAINING PROTEIN 89"/>
    <property type="match status" value="1"/>
</dbReference>
<dbReference type="PROSITE" id="PS50294">
    <property type="entry name" value="WD_REPEATS_REGION"/>
    <property type="match status" value="2"/>
</dbReference>
<evidence type="ECO:0000313" key="4">
    <source>
        <dbReference type="EMBL" id="KAJ3217932.1"/>
    </source>
</evidence>
<dbReference type="AlphaFoldDB" id="A0AAD5TZ18"/>
<proteinExistence type="predicted"/>
<evidence type="ECO:0000256" key="1">
    <source>
        <dbReference type="ARBA" id="ARBA00022574"/>
    </source>
</evidence>
<sequence>MAFQPFKLKKQTPKDARNYCLNVLPNSTESILAIPNSSNKIQILNSTNLNLISELNNEIDLNNVDINFQNSLKKKKRQLKEVLTDCTFGGTENLFYTCLNDVEGTVNIWDLRSGGKVSVFKGYVPLLSIAVSCAGDLLAAGTELQEEDAKVLFWDLRNTSTKLSEFSEAHSDDITQVKFHPNFKNWLTTGSTDGTLSIYNIEKTFDEDEAIFQTIRDNSINKLGFFGPSNEYIFSLTHIETLSIFRVEDAETIVSFGDVRNTTKLNDSSTAIDYLIDCQYISSLMRLFVFYGTNDGNLGILNVDLDSLDLVHKLKGGHNGLVRGAHWRRDGRSLVSCSEDGVVSLWDNF</sequence>
<dbReference type="PROSITE" id="PS00678">
    <property type="entry name" value="WD_REPEATS_1"/>
    <property type="match status" value="1"/>
</dbReference>
<comment type="caution">
    <text evidence="4">The sequence shown here is derived from an EMBL/GenBank/DDBJ whole genome shotgun (WGS) entry which is preliminary data.</text>
</comment>
<organism evidence="4 5">
    <name type="scientific">Clydaea vesicula</name>
    <dbReference type="NCBI Taxonomy" id="447962"/>
    <lineage>
        <taxon>Eukaryota</taxon>
        <taxon>Fungi</taxon>
        <taxon>Fungi incertae sedis</taxon>
        <taxon>Chytridiomycota</taxon>
        <taxon>Chytridiomycota incertae sedis</taxon>
        <taxon>Chytridiomycetes</taxon>
        <taxon>Lobulomycetales</taxon>
        <taxon>Lobulomycetaceae</taxon>
        <taxon>Clydaea</taxon>
    </lineage>
</organism>
<keyword evidence="1 3" id="KW-0853">WD repeat</keyword>
<name>A0AAD5TZ18_9FUNG</name>
<keyword evidence="5" id="KW-1185">Reference proteome</keyword>
<evidence type="ECO:0000256" key="3">
    <source>
        <dbReference type="PROSITE-ProRule" id="PRU00221"/>
    </source>
</evidence>
<dbReference type="InterPro" id="IPR039328">
    <property type="entry name" value="WDR89"/>
</dbReference>
<dbReference type="PROSITE" id="PS50082">
    <property type="entry name" value="WD_REPEATS_2"/>
    <property type="match status" value="2"/>
</dbReference>
<dbReference type="EMBL" id="JADGJW010000403">
    <property type="protein sequence ID" value="KAJ3217932.1"/>
    <property type="molecule type" value="Genomic_DNA"/>
</dbReference>
<dbReference type="InterPro" id="IPR019775">
    <property type="entry name" value="WD40_repeat_CS"/>
</dbReference>
<dbReference type="InterPro" id="IPR001680">
    <property type="entry name" value="WD40_rpt"/>
</dbReference>
<accession>A0AAD5TZ18</accession>
<gene>
    <name evidence="4" type="primary">WDR89</name>
    <name evidence="4" type="ORF">HK099_005291</name>
</gene>
<dbReference type="InterPro" id="IPR036322">
    <property type="entry name" value="WD40_repeat_dom_sf"/>
</dbReference>
<protein>
    <submittedName>
        <fullName evidence="4">WD repeat-containing protein 89</fullName>
    </submittedName>
</protein>
<dbReference type="PANTHER" id="PTHR22889">
    <property type="entry name" value="WD REPEAT-CONTAINING PROTEIN 89"/>
    <property type="match status" value="1"/>
</dbReference>
<keyword evidence="2" id="KW-0677">Repeat</keyword>
<reference evidence="4" key="1">
    <citation type="submission" date="2020-05" db="EMBL/GenBank/DDBJ databases">
        <title>Phylogenomic resolution of chytrid fungi.</title>
        <authorList>
            <person name="Stajich J.E."/>
            <person name="Amses K."/>
            <person name="Simmons R."/>
            <person name="Seto K."/>
            <person name="Myers J."/>
            <person name="Bonds A."/>
            <person name="Quandt C.A."/>
            <person name="Barry K."/>
            <person name="Liu P."/>
            <person name="Grigoriev I."/>
            <person name="Longcore J.E."/>
            <person name="James T.Y."/>
        </authorList>
    </citation>
    <scope>NUCLEOTIDE SEQUENCE</scope>
    <source>
        <strain evidence="4">JEL0476</strain>
    </source>
</reference>
<dbReference type="SUPFAM" id="SSF50978">
    <property type="entry name" value="WD40 repeat-like"/>
    <property type="match status" value="1"/>
</dbReference>
<feature type="repeat" description="WD" evidence="3">
    <location>
        <begin position="315"/>
        <end position="349"/>
    </location>
</feature>
<dbReference type="Proteomes" id="UP001211065">
    <property type="component" value="Unassembled WGS sequence"/>
</dbReference>
<dbReference type="Pfam" id="PF00400">
    <property type="entry name" value="WD40"/>
    <property type="match status" value="2"/>
</dbReference>
<dbReference type="InterPro" id="IPR015943">
    <property type="entry name" value="WD40/YVTN_repeat-like_dom_sf"/>
</dbReference>
<feature type="repeat" description="WD" evidence="3">
    <location>
        <begin position="167"/>
        <end position="202"/>
    </location>
</feature>
<dbReference type="SMART" id="SM00320">
    <property type="entry name" value="WD40"/>
    <property type="match status" value="2"/>
</dbReference>
<dbReference type="Gene3D" id="2.130.10.10">
    <property type="entry name" value="YVTN repeat-like/Quinoprotein amine dehydrogenase"/>
    <property type="match status" value="2"/>
</dbReference>
<evidence type="ECO:0000256" key="2">
    <source>
        <dbReference type="ARBA" id="ARBA00022737"/>
    </source>
</evidence>
<evidence type="ECO:0000313" key="5">
    <source>
        <dbReference type="Proteomes" id="UP001211065"/>
    </source>
</evidence>